<proteinExistence type="predicted"/>
<dbReference type="Pfam" id="PF02371">
    <property type="entry name" value="Transposase_20"/>
    <property type="match status" value="1"/>
</dbReference>
<evidence type="ECO:0000313" key="4">
    <source>
        <dbReference type="Proteomes" id="UP000261324"/>
    </source>
</evidence>
<dbReference type="GO" id="GO:0003677">
    <property type="term" value="F:DNA binding"/>
    <property type="evidence" value="ECO:0007669"/>
    <property type="project" value="InterPro"/>
</dbReference>
<accession>A0A3E4PZD5</accession>
<dbReference type="GO" id="GO:0004803">
    <property type="term" value="F:transposase activity"/>
    <property type="evidence" value="ECO:0007669"/>
    <property type="project" value="InterPro"/>
</dbReference>
<dbReference type="GO" id="GO:0006313">
    <property type="term" value="P:DNA transposition"/>
    <property type="evidence" value="ECO:0007669"/>
    <property type="project" value="InterPro"/>
</dbReference>
<dbReference type="AlphaFoldDB" id="A0A3E4PZD5"/>
<name>A0A3E4PZD5_9FIRM</name>
<organism evidence="3 4">
    <name type="scientific">Dorea formicigenerans</name>
    <dbReference type="NCBI Taxonomy" id="39486"/>
    <lineage>
        <taxon>Bacteria</taxon>
        <taxon>Bacillati</taxon>
        <taxon>Bacillota</taxon>
        <taxon>Clostridia</taxon>
        <taxon>Lachnospirales</taxon>
        <taxon>Lachnospiraceae</taxon>
        <taxon>Dorea</taxon>
    </lineage>
</organism>
<dbReference type="InterPro" id="IPR003346">
    <property type="entry name" value="Transposase_20"/>
</dbReference>
<dbReference type="NCBIfam" id="NF033542">
    <property type="entry name" value="transpos_IS110"/>
    <property type="match status" value="1"/>
</dbReference>
<protein>
    <submittedName>
        <fullName evidence="3">IS110 family transposase</fullName>
    </submittedName>
</protein>
<feature type="domain" description="Transposase IS116/IS110/IS902 C-terminal" evidence="2">
    <location>
        <begin position="275"/>
        <end position="361"/>
    </location>
</feature>
<evidence type="ECO:0000259" key="1">
    <source>
        <dbReference type="Pfam" id="PF01548"/>
    </source>
</evidence>
<reference evidence="3 4" key="1">
    <citation type="submission" date="2018-08" db="EMBL/GenBank/DDBJ databases">
        <title>A genome reference for cultivated species of the human gut microbiota.</title>
        <authorList>
            <person name="Zou Y."/>
            <person name="Xue W."/>
            <person name="Luo G."/>
        </authorList>
    </citation>
    <scope>NUCLEOTIDE SEQUENCE [LARGE SCALE GENOMIC DNA]</scope>
    <source>
        <strain evidence="3 4">TF09-3</strain>
    </source>
</reference>
<comment type="caution">
    <text evidence="3">The sequence shown here is derived from an EMBL/GenBank/DDBJ whole genome shotgun (WGS) entry which is preliminary data.</text>
</comment>
<gene>
    <name evidence="3" type="ORF">DXC93_03365</name>
</gene>
<evidence type="ECO:0000259" key="2">
    <source>
        <dbReference type="Pfam" id="PF02371"/>
    </source>
</evidence>
<dbReference type="EMBL" id="QSRA01000003">
    <property type="protein sequence ID" value="RGK85492.1"/>
    <property type="molecule type" value="Genomic_DNA"/>
</dbReference>
<dbReference type="InterPro" id="IPR047650">
    <property type="entry name" value="Transpos_IS110"/>
</dbReference>
<dbReference type="PANTHER" id="PTHR33055:SF3">
    <property type="entry name" value="PUTATIVE TRANSPOSASE FOR IS117-RELATED"/>
    <property type="match status" value="1"/>
</dbReference>
<evidence type="ECO:0000313" key="3">
    <source>
        <dbReference type="EMBL" id="RGK85492.1"/>
    </source>
</evidence>
<sequence length="408" mass="45593">MTVVGIDVSKGKSMVAAMKPGGELVTTPYEVKHSGIELSRFALDVLCMEPDTRVVMEATGRYHEPVAALLHSEGIFVSVLNPLLIKQSGAGSLRKVKSDPKDALKIAKYGLDNWSTLREYTPMEAIRQQLKLCARQCDLYSKNIVMLTNNLISLSDKTFPGVNELFSSPEKENGHLKWVDFYRTFWHCDCINRMSPDAFEERYKKWCKRKGYHFSADAADALYAASCGLYTTLPRDNNAKLLVTVATDQLIALRENQSRLETEMLNLCKQLPEYETVMAMYGVGKSTGPHLMAELGDIRRFPHRSSIVAFAGVDPGVVGSGKMQLSSVATSKRGSPQLRKALFQVVSAYVKRKPENEAVYQFYAKKRDEGKPYYVCTTAAANKFLRIYYARVKECLNAAESATQAEEG</sequence>
<dbReference type="PANTHER" id="PTHR33055">
    <property type="entry name" value="TRANSPOSASE FOR INSERTION SEQUENCE ELEMENT IS1111A"/>
    <property type="match status" value="1"/>
</dbReference>
<dbReference type="InterPro" id="IPR002525">
    <property type="entry name" value="Transp_IS110-like_N"/>
</dbReference>
<feature type="domain" description="Transposase IS110-like N-terminal" evidence="1">
    <location>
        <begin position="4"/>
        <end position="160"/>
    </location>
</feature>
<dbReference type="RefSeq" id="WP_117658887.1">
    <property type="nucleotide sequence ID" value="NZ_QSRA01000003.1"/>
</dbReference>
<dbReference type="Pfam" id="PF01548">
    <property type="entry name" value="DEDD_Tnp_IS110"/>
    <property type="match status" value="1"/>
</dbReference>
<dbReference type="Proteomes" id="UP000261324">
    <property type="component" value="Unassembled WGS sequence"/>
</dbReference>